<feature type="compositionally biased region" description="Low complexity" evidence="1">
    <location>
        <begin position="1"/>
        <end position="15"/>
    </location>
</feature>
<sequence>MATYPPRRLLGARPLPSDPRRDPRRCDFALGGGRRWRARLAGRTERFGGRQAVATPAGRELRPGVRARPRVQGRGVVRQRGSAHLGTRSVFVFVFLSDTPPPSTSCGLSPGWAVTTCLRRDCGAPLLPPPRSLRCALRTAPSPPEEKIQEGWRQTIWLFPQQFLPAFLLSLPLKLTSTAIRDVNSFWALWCKHLISAPRRQRPVNLCRFQAIQSYTVRPCLKKIRIKEDVRSRHSAPVDMPACCLPPAIRTPALCNRKPKRFYHRNSKVIN</sequence>
<evidence type="ECO:0000313" key="2">
    <source>
        <dbReference type="Proteomes" id="UP001108280"/>
    </source>
</evidence>
<dbReference type="AlphaFoldDB" id="A0A9J7KED3"/>
<gene>
    <name evidence="3" type="primary">LOC103163686</name>
</gene>
<reference evidence="2" key="1">
    <citation type="journal article" date="2018" name="Biotechnol. Bioeng.">
        <title>A reference genome of the Chinese hamster based on a hybrid assembly strategy.</title>
        <authorList>
            <person name="Rupp O."/>
            <person name="MacDonald M.L."/>
            <person name="Li S."/>
            <person name="Dhiman H."/>
            <person name="Polson S."/>
            <person name="Griep S."/>
            <person name="Heffner K."/>
            <person name="Hernandez I."/>
            <person name="Brinkrolf K."/>
            <person name="Jadhav V."/>
            <person name="Samoudi M."/>
            <person name="Hao H."/>
            <person name="Kingham B."/>
            <person name="Goesmann A."/>
            <person name="Betenbaugh M.J."/>
            <person name="Lewis N.E."/>
            <person name="Borth N."/>
            <person name="Lee K.H."/>
        </authorList>
    </citation>
    <scope>NUCLEOTIDE SEQUENCE [LARGE SCALE GENOMIC DNA]</scope>
    <source>
        <strain evidence="2">17A/GY</strain>
    </source>
</reference>
<feature type="region of interest" description="Disordered" evidence="1">
    <location>
        <begin position="1"/>
        <end position="24"/>
    </location>
</feature>
<dbReference type="RefSeq" id="XP_035307250.1">
    <property type="nucleotide sequence ID" value="XM_035451359.1"/>
</dbReference>
<dbReference type="Proteomes" id="UP001108280">
    <property type="component" value="Chromosome 1"/>
</dbReference>
<protein>
    <submittedName>
        <fullName evidence="3">Uncharacterized protein LOC103163686 isoform X2</fullName>
    </submittedName>
</protein>
<evidence type="ECO:0000256" key="1">
    <source>
        <dbReference type="SAM" id="MobiDB-lite"/>
    </source>
</evidence>
<accession>A0A9J7KED3</accession>
<proteinExistence type="predicted"/>
<reference evidence="3" key="3">
    <citation type="submission" date="2025-08" db="UniProtKB">
        <authorList>
            <consortium name="RefSeq"/>
        </authorList>
    </citation>
    <scope>IDENTIFICATION</scope>
    <source>
        <strain evidence="3">17A/GY</strain>
        <tissue evidence="3">Liver</tissue>
    </source>
</reference>
<organism evidence="2 3">
    <name type="scientific">Cricetulus griseus</name>
    <name type="common">Chinese hamster</name>
    <name type="synonym">Cricetulus barabensis griseus</name>
    <dbReference type="NCBI Taxonomy" id="10029"/>
    <lineage>
        <taxon>Eukaryota</taxon>
        <taxon>Metazoa</taxon>
        <taxon>Chordata</taxon>
        <taxon>Craniata</taxon>
        <taxon>Vertebrata</taxon>
        <taxon>Euteleostomi</taxon>
        <taxon>Mammalia</taxon>
        <taxon>Eutheria</taxon>
        <taxon>Euarchontoglires</taxon>
        <taxon>Glires</taxon>
        <taxon>Rodentia</taxon>
        <taxon>Myomorpha</taxon>
        <taxon>Muroidea</taxon>
        <taxon>Cricetidae</taxon>
        <taxon>Cricetinae</taxon>
        <taxon>Cricetulus</taxon>
    </lineage>
</organism>
<keyword evidence="2" id="KW-1185">Reference proteome</keyword>
<reference evidence="2" key="2">
    <citation type="journal article" date="2020" name="Biotechnol. Bioeng.">
        <title>Chromosome-scale scaffolds for the Chinese hamster reference genome assembly to facilitate the study of the CHO epigenome.</title>
        <authorList>
            <person name="Hilliard W."/>
            <person name="MacDonald M."/>
            <person name="Lee K.H."/>
        </authorList>
    </citation>
    <scope>NUCLEOTIDE SEQUENCE [LARGE SCALE GENOMIC DNA]</scope>
    <source>
        <strain evidence="2">17A/GY</strain>
    </source>
</reference>
<evidence type="ECO:0000313" key="3">
    <source>
        <dbReference type="RefSeq" id="XP_035307250.1"/>
    </source>
</evidence>
<dbReference type="GeneID" id="103163686"/>
<dbReference type="KEGG" id="cge:103163686"/>
<name>A0A9J7KED3_CRIGR</name>